<comment type="caution">
    <text evidence="1">The sequence shown here is derived from an EMBL/GenBank/DDBJ whole genome shotgun (WGS) entry which is preliminary data.</text>
</comment>
<name>A0ACC7LM12_9FLAO</name>
<dbReference type="EMBL" id="JBHFPV010000002">
    <property type="protein sequence ID" value="MFH6604064.1"/>
    <property type="molecule type" value="Genomic_DNA"/>
</dbReference>
<evidence type="ECO:0000313" key="1">
    <source>
        <dbReference type="EMBL" id="MFH6604064.1"/>
    </source>
</evidence>
<accession>A0ACC7LM12</accession>
<protein>
    <submittedName>
        <fullName evidence="1">BatA domain-containing protein</fullName>
    </submittedName>
</protein>
<organism evidence="1 2">
    <name type="scientific">Meishania litoralis</name>
    <dbReference type="NCBI Taxonomy" id="3434685"/>
    <lineage>
        <taxon>Bacteria</taxon>
        <taxon>Pseudomonadati</taxon>
        <taxon>Bacteroidota</taxon>
        <taxon>Flavobacteriia</taxon>
        <taxon>Flavobacteriales</taxon>
        <taxon>Flavobacteriaceae</taxon>
        <taxon>Meishania</taxon>
    </lineage>
</organism>
<proteinExistence type="predicted"/>
<keyword evidence="2" id="KW-1185">Reference proteome</keyword>
<sequence length="639" mass="72491">MQFRHPELLWALLLLLIPIFIHLFQLRRFKKTPFTNVKVLKRVQSESRKSSTLKKWLLLLSRLLLLAALIFAFARPFFAAKTALKKKETVIYLDDSFSTQAKSENATLFENAVQDLMKSIPVGENFSLFTNEKTYSAVTVQDIQNDLLTLEHSAKQLRLDEILLKANTFFGTDESTEKNLILVSDFQQRMAATEIDTSNAVRKHLVQLREPDLVNVAVDSVFLEDVASENIELTALLSSKGRIENIPVSLFNTDKLIAKTSATFDENGNASVRFTVPANERIEGIVEISDTGLPYDNKLYFNIDKKEKIKVMSIGPADANFLERIFNPDEFIYGNFGLQNLDYARIADQHTILLNELPSIPNALTTSLKSFSDEGGSVIVIPSTDSDFDSYNTFLMNVMGTSFTQKIELERNITNINFDHSLYRDVFEKNVTNFQYPKVSRHYRIKTSLPQALTLQDNSPLLVGSGGKYLFTAALNTDNSNFKNSPLIVPTLYNMAASSLKLPELYRQIGSDSGIDIPIKLSKDEIVKVSKSGYEFIPLQRSLANKVNLSFQENDIPDGIYQILNDEKPVMNISFNYPRDESQLNYLDLATIHAQSNQTSLVSLFDDMQKDNAINELWKWFVILALLFLLVEILIQKYL</sequence>
<gene>
    <name evidence="1" type="ORF">ACEZ3G_11295</name>
</gene>
<dbReference type="Proteomes" id="UP001595191">
    <property type="component" value="Unassembled WGS sequence"/>
</dbReference>
<evidence type="ECO:0000313" key="2">
    <source>
        <dbReference type="Proteomes" id="UP001595191"/>
    </source>
</evidence>
<reference evidence="1" key="1">
    <citation type="submission" date="2024-09" db="EMBL/GenBank/DDBJ databases">
        <authorList>
            <person name="Liu J."/>
        </authorList>
    </citation>
    <scope>NUCLEOTIDE SEQUENCE</scope>
    <source>
        <strain evidence="1">NBU2967</strain>
    </source>
</reference>